<dbReference type="InterPro" id="IPR001708">
    <property type="entry name" value="YidC/ALB3/OXA1/COX18"/>
</dbReference>
<evidence type="ECO:0000256" key="5">
    <source>
        <dbReference type="ARBA" id="ARBA00022989"/>
    </source>
</evidence>
<keyword evidence="16" id="KW-1185">Reference proteome</keyword>
<comment type="subcellular location">
    <subcellularLocation>
        <location evidence="1 12">Membrane</location>
        <topology evidence="1 12">Multi-pass membrane protein</topology>
    </subcellularLocation>
</comment>
<organism evidence="15 16">
    <name type="scientific">Lysinimonas soli</name>
    <dbReference type="NCBI Taxonomy" id="1074233"/>
    <lineage>
        <taxon>Bacteria</taxon>
        <taxon>Bacillati</taxon>
        <taxon>Actinomycetota</taxon>
        <taxon>Actinomycetes</taxon>
        <taxon>Micrococcales</taxon>
        <taxon>Microbacteriaceae</taxon>
        <taxon>Lysinimonas</taxon>
    </lineage>
</organism>
<proteinExistence type="inferred from homology"/>
<dbReference type="RefSeq" id="WP_386739677.1">
    <property type="nucleotide sequence ID" value="NZ_JBHSMG010000001.1"/>
</dbReference>
<evidence type="ECO:0000256" key="10">
    <source>
        <dbReference type="ARBA" id="ARBA00033245"/>
    </source>
</evidence>
<reference evidence="16" key="1">
    <citation type="journal article" date="2019" name="Int. J. Syst. Evol. Microbiol.">
        <title>The Global Catalogue of Microorganisms (GCM) 10K type strain sequencing project: providing services to taxonomists for standard genome sequencing and annotation.</title>
        <authorList>
            <consortium name="The Broad Institute Genomics Platform"/>
            <consortium name="The Broad Institute Genome Sequencing Center for Infectious Disease"/>
            <person name="Wu L."/>
            <person name="Ma J."/>
        </authorList>
    </citation>
    <scope>NUCLEOTIDE SEQUENCE [LARGE SCALE GENOMIC DNA]</scope>
    <source>
        <strain evidence="16">CGMCC 4.6997</strain>
    </source>
</reference>
<dbReference type="PANTHER" id="PTHR12428:SF65">
    <property type="entry name" value="CYTOCHROME C OXIDASE ASSEMBLY PROTEIN COX18, MITOCHONDRIAL"/>
    <property type="match status" value="1"/>
</dbReference>
<dbReference type="NCBIfam" id="TIGR03592">
    <property type="entry name" value="yidC_oxa1_cterm"/>
    <property type="match status" value="1"/>
</dbReference>
<evidence type="ECO:0000313" key="15">
    <source>
        <dbReference type="EMBL" id="MFC5502019.1"/>
    </source>
</evidence>
<comment type="similarity">
    <text evidence="2">Belongs to the OXA1/ALB3/YidC family. Type 1 subfamily.</text>
</comment>
<evidence type="ECO:0000256" key="11">
    <source>
        <dbReference type="ARBA" id="ARBA00033342"/>
    </source>
</evidence>
<evidence type="ECO:0000259" key="14">
    <source>
        <dbReference type="Pfam" id="PF02096"/>
    </source>
</evidence>
<dbReference type="EMBL" id="JBHSMG010000001">
    <property type="protein sequence ID" value="MFC5502019.1"/>
    <property type="molecule type" value="Genomic_DNA"/>
</dbReference>
<dbReference type="Pfam" id="PF02096">
    <property type="entry name" value="60KD_IMP"/>
    <property type="match status" value="1"/>
</dbReference>
<sequence>MDIFDFPPIAALLDGASTALAALGGVVTPGVAIVLVTIAIRTALIPLALATVRAEGHRRRLAPRIAQLRSRFARQPDRLQRETLALYAAEKVSPIAGLLPGLAQAPVLTLVYALFTSPTIDGHANALLSATFLGAPLGRHLIAATSGFLATDGVAIALLVVIAIVAGLSRRAARRIAVPLDPAQQGIADLLSWTPFLTVIFAAIVPLAATVYLAVSTSWTLVERAVMRRVLWAR</sequence>
<feature type="transmembrane region" description="Helical" evidence="13">
    <location>
        <begin position="141"/>
        <end position="169"/>
    </location>
</feature>
<keyword evidence="6 13" id="KW-0472">Membrane</keyword>
<keyword evidence="5 13" id="KW-1133">Transmembrane helix</keyword>
<evidence type="ECO:0000313" key="16">
    <source>
        <dbReference type="Proteomes" id="UP001596039"/>
    </source>
</evidence>
<evidence type="ECO:0000256" key="13">
    <source>
        <dbReference type="SAM" id="Phobius"/>
    </source>
</evidence>
<feature type="domain" description="Membrane insertase YidC/Oxa/ALB C-terminal" evidence="14">
    <location>
        <begin position="30"/>
        <end position="228"/>
    </location>
</feature>
<feature type="transmembrane region" description="Helical" evidence="13">
    <location>
        <begin position="95"/>
        <end position="115"/>
    </location>
</feature>
<comment type="subunit">
    <text evidence="8">Interacts with the Sec translocase complex via SecD. Specifically interacts with transmembrane segments of nascent integral membrane proteins during membrane integration.</text>
</comment>
<dbReference type="InterPro" id="IPR028055">
    <property type="entry name" value="YidC/Oxa/ALB_C"/>
</dbReference>
<evidence type="ECO:0000256" key="9">
    <source>
        <dbReference type="ARBA" id="ARBA00031538"/>
    </source>
</evidence>
<gene>
    <name evidence="15" type="ORF">ACFPJ4_07175</name>
</gene>
<evidence type="ECO:0000256" key="6">
    <source>
        <dbReference type="ARBA" id="ARBA00023136"/>
    </source>
</evidence>
<evidence type="ECO:0000256" key="7">
    <source>
        <dbReference type="ARBA" id="ARBA00025034"/>
    </source>
</evidence>
<evidence type="ECO:0000256" key="8">
    <source>
        <dbReference type="ARBA" id="ARBA00026028"/>
    </source>
</evidence>
<keyword evidence="4 12" id="KW-0812">Transmembrane</keyword>
<dbReference type="Proteomes" id="UP001596039">
    <property type="component" value="Unassembled WGS sequence"/>
</dbReference>
<comment type="caution">
    <text evidence="15">The sequence shown here is derived from an EMBL/GenBank/DDBJ whole genome shotgun (WGS) entry which is preliminary data.</text>
</comment>
<comment type="function">
    <text evidence="7">Required for the insertion and/or proper folding and/or complex formation of integral membrane proteins into the membrane. Involved in integration of membrane proteins that insert both dependently and independently of the Sec translocase complex, as well as at least some lipoproteins. Aids folding of multispanning membrane proteins.</text>
</comment>
<feature type="transmembrane region" description="Helical" evidence="13">
    <location>
        <begin position="190"/>
        <end position="215"/>
    </location>
</feature>
<name>A0ABW0NNS3_9MICO</name>
<evidence type="ECO:0000256" key="2">
    <source>
        <dbReference type="ARBA" id="ARBA00010527"/>
    </source>
</evidence>
<evidence type="ECO:0000256" key="1">
    <source>
        <dbReference type="ARBA" id="ARBA00004141"/>
    </source>
</evidence>
<accession>A0ABW0NNS3</accession>
<dbReference type="PANTHER" id="PTHR12428">
    <property type="entry name" value="OXA1"/>
    <property type="match status" value="1"/>
</dbReference>
<evidence type="ECO:0000256" key="4">
    <source>
        <dbReference type="ARBA" id="ARBA00022692"/>
    </source>
</evidence>
<evidence type="ECO:0000256" key="12">
    <source>
        <dbReference type="RuleBase" id="RU003945"/>
    </source>
</evidence>
<protein>
    <recommendedName>
        <fullName evidence="3">Membrane protein insertase YidC</fullName>
    </recommendedName>
    <alternativeName>
        <fullName evidence="11">Foldase YidC</fullName>
    </alternativeName>
    <alternativeName>
        <fullName evidence="10">Membrane integrase YidC</fullName>
    </alternativeName>
    <alternativeName>
        <fullName evidence="9">Membrane protein YidC</fullName>
    </alternativeName>
</protein>
<evidence type="ECO:0000256" key="3">
    <source>
        <dbReference type="ARBA" id="ARBA00015325"/>
    </source>
</evidence>